<dbReference type="EMBL" id="NIZW01000010">
    <property type="protein sequence ID" value="PHQ34663.1"/>
    <property type="molecule type" value="Genomic_DNA"/>
</dbReference>
<dbReference type="Gene3D" id="3.40.50.2000">
    <property type="entry name" value="Glycogen Phosphorylase B"/>
    <property type="match status" value="2"/>
</dbReference>
<dbReference type="SUPFAM" id="SSF53756">
    <property type="entry name" value="UDP-Glycosyltransferase/glycogen phosphorylase"/>
    <property type="match status" value="1"/>
</dbReference>
<dbReference type="InterPro" id="IPR028098">
    <property type="entry name" value="Glyco_trans_4-like_N"/>
</dbReference>
<evidence type="ECO:0000313" key="2">
    <source>
        <dbReference type="EMBL" id="PHQ34663.1"/>
    </source>
</evidence>
<reference evidence="2 3" key="1">
    <citation type="submission" date="2017-06" db="EMBL/GenBank/DDBJ databases">
        <title>Description of Rhodopirellula bahusiensis sp. nov.</title>
        <authorList>
            <person name="Kizina J."/>
            <person name="Harder J."/>
        </authorList>
    </citation>
    <scope>NUCLEOTIDE SEQUENCE [LARGE SCALE GENOMIC DNA]</scope>
    <source>
        <strain evidence="2 3">SWK21</strain>
    </source>
</reference>
<dbReference type="InterPro" id="IPR050194">
    <property type="entry name" value="Glycosyltransferase_grp1"/>
</dbReference>
<keyword evidence="2" id="KW-0808">Transferase</keyword>
<protein>
    <submittedName>
        <fullName evidence="2">Glycosyl transferase family 1</fullName>
    </submittedName>
</protein>
<dbReference type="Proteomes" id="UP000225740">
    <property type="component" value="Unassembled WGS sequence"/>
</dbReference>
<gene>
    <name evidence="2" type="ORF">CEE69_14790</name>
</gene>
<dbReference type="OrthoDB" id="9795068at2"/>
<accession>A0A2G1W6J6</accession>
<proteinExistence type="predicted"/>
<dbReference type="RefSeq" id="WP_099261412.1">
    <property type="nucleotide sequence ID" value="NZ_NIZW01000010.1"/>
</dbReference>
<dbReference type="Pfam" id="PF13579">
    <property type="entry name" value="Glyco_trans_4_4"/>
    <property type="match status" value="1"/>
</dbReference>
<dbReference type="CDD" id="cd03801">
    <property type="entry name" value="GT4_PimA-like"/>
    <property type="match status" value="1"/>
</dbReference>
<organism evidence="2 3">
    <name type="scientific">Rhodopirellula bahusiensis</name>
    <dbReference type="NCBI Taxonomy" id="2014065"/>
    <lineage>
        <taxon>Bacteria</taxon>
        <taxon>Pseudomonadati</taxon>
        <taxon>Planctomycetota</taxon>
        <taxon>Planctomycetia</taxon>
        <taxon>Pirellulales</taxon>
        <taxon>Pirellulaceae</taxon>
        <taxon>Rhodopirellula</taxon>
    </lineage>
</organism>
<dbReference type="GeneID" id="90609359"/>
<dbReference type="PANTHER" id="PTHR45947:SF3">
    <property type="entry name" value="SULFOQUINOVOSYL TRANSFERASE SQD2"/>
    <property type="match status" value="1"/>
</dbReference>
<feature type="domain" description="Glycosyltransferase subfamily 4-like N-terminal" evidence="1">
    <location>
        <begin position="62"/>
        <end position="189"/>
    </location>
</feature>
<keyword evidence="3" id="KW-1185">Reference proteome</keyword>
<dbReference type="GO" id="GO:0016758">
    <property type="term" value="F:hexosyltransferase activity"/>
    <property type="evidence" value="ECO:0007669"/>
    <property type="project" value="TreeGrafter"/>
</dbReference>
<evidence type="ECO:0000259" key="1">
    <source>
        <dbReference type="Pfam" id="PF13579"/>
    </source>
</evidence>
<comment type="caution">
    <text evidence="2">The sequence shown here is derived from an EMBL/GenBank/DDBJ whole genome shotgun (WGS) entry which is preliminary data.</text>
</comment>
<name>A0A2G1W6J6_9BACT</name>
<dbReference type="Pfam" id="PF13692">
    <property type="entry name" value="Glyco_trans_1_4"/>
    <property type="match status" value="1"/>
</dbReference>
<dbReference type="PANTHER" id="PTHR45947">
    <property type="entry name" value="SULFOQUINOVOSYL TRANSFERASE SQD2"/>
    <property type="match status" value="1"/>
</dbReference>
<sequence length="398" mass="44779">MKRASSATVVYLLNFFAPDVIAIAQAWNERVGKLIVLLSVAMEGNRSWKAEDGGLDVRQQRTLTRTRTDHHPSGYSDVNYVHFPVDTLKQLRRARADVVVSAELGMRSMMAAMHCARSGWFGFRKRRCQLIIAVSTSPWIEESRSGWLRRSQRSWLLSRADRVTYHGPECKQWLIELGVPESRLAPFHYAADPTKIYKGNLLNQSADRVRVLTVGQLIDRKGVREGLANMIDVARQSSGVLIEWTLIGGGPLLAELQATATPDNLIVDWRGNCDAEQIREAYRDHEVMFFPTRGDEWGLVVDEALHSGLVVIGNERAQAVTTLIRDGENGWQYEIDDADSLGNALNAFAKLNADDRLEMRKQARLSVADRTPEASADQITNLIDELLTERQSDDSNHR</sequence>
<evidence type="ECO:0000313" key="3">
    <source>
        <dbReference type="Proteomes" id="UP000225740"/>
    </source>
</evidence>
<dbReference type="AlphaFoldDB" id="A0A2G1W6J6"/>